<name>A0AAN0XWB8_9VIBR</name>
<dbReference type="KEGG" id="vbr:A6E01_11335"/>
<evidence type="ECO:0000313" key="2">
    <source>
        <dbReference type="Proteomes" id="UP000092018"/>
    </source>
</evidence>
<reference evidence="1 2" key="1">
    <citation type="submission" date="2016-06" db="EMBL/GenBank/DDBJ databases">
        <title>Adaptive Radiation by Waves of Gene Transfer Leads to Fine-Scale Resource Partitioning in Marine Microbes.</title>
        <authorList>
            <person name="Hehemann J.-H."/>
            <person name="Arevalo P."/>
            <person name="Datta M.S."/>
            <person name="Yu X."/>
            <person name="Corzett C."/>
            <person name="Henschel A."/>
            <person name="Preheim S.P."/>
            <person name="Timberlake S."/>
            <person name="Alm E.J."/>
            <person name="Polz M.F."/>
        </authorList>
    </citation>
    <scope>NUCLEOTIDE SEQUENCE [LARGE SCALE GENOMIC DNA]</scope>
    <source>
        <strain evidence="1 2">FF50</strain>
    </source>
</reference>
<accession>A0AAN0XWB8</accession>
<evidence type="ECO:0000313" key="1">
    <source>
        <dbReference type="EMBL" id="ANO33775.1"/>
    </source>
</evidence>
<gene>
    <name evidence="1" type="ORF">A6E01_11335</name>
</gene>
<proteinExistence type="predicted"/>
<dbReference type="EMBL" id="CP016177">
    <property type="protein sequence ID" value="ANO33775.1"/>
    <property type="molecule type" value="Genomic_DNA"/>
</dbReference>
<dbReference type="Proteomes" id="UP000092018">
    <property type="component" value="Chromosome 1"/>
</dbReference>
<protein>
    <submittedName>
        <fullName evidence="1">Uncharacterized protein</fullName>
    </submittedName>
</protein>
<sequence>MLSKVLDQVQNDGIAQLNSYTIPNLTSIVIPANEPESWVARSKSFVLTKVLDQVQNDGFT</sequence>
<organism evidence="1 2">
    <name type="scientific">Vibrio breoganii</name>
    <dbReference type="NCBI Taxonomy" id="553239"/>
    <lineage>
        <taxon>Bacteria</taxon>
        <taxon>Pseudomonadati</taxon>
        <taxon>Pseudomonadota</taxon>
        <taxon>Gammaproteobacteria</taxon>
        <taxon>Vibrionales</taxon>
        <taxon>Vibrionaceae</taxon>
        <taxon>Vibrio</taxon>
    </lineage>
</organism>
<dbReference type="AlphaFoldDB" id="A0AAN0XWB8"/>